<dbReference type="Proteomes" id="UP001163223">
    <property type="component" value="Chromosome"/>
</dbReference>
<accession>A0ACD4NLH8</accession>
<proteinExistence type="predicted"/>
<reference evidence="1" key="1">
    <citation type="submission" date="2022-11" db="EMBL/GenBank/DDBJ databases">
        <title>beta-Carotene-producing bacterium, Jeongeuplla avenae sp. nov., alleviates the salt stress of Arabidopsis seedlings.</title>
        <authorList>
            <person name="Jiang L."/>
            <person name="Lee J."/>
        </authorList>
    </citation>
    <scope>NUCLEOTIDE SEQUENCE</scope>
    <source>
        <strain evidence="1">DY_R2A_6</strain>
    </source>
</reference>
<keyword evidence="2" id="KW-1185">Reference proteome</keyword>
<protein>
    <submittedName>
        <fullName evidence="1">DUF2161 family putative PD-(D/E)XK-type phosphodiesterase</fullName>
    </submittedName>
</protein>
<name>A0ACD4NLH8_9HYPH</name>
<sequence>MKAPPLAVAPETSLYAPVKRFLERLGFEVKGEVGGCDLLALSAGEPPVVVICELKRAFNLELVLQGVDRATACDEVWLAARLSPRGKGRESDARFRGLCRRLGFGLLGVDAADRVHVLLGPDAPMPRRDPRRRSRLVAEHRRRRGDPAVGGGSRVPVMTAYRQEAIACARMLQAAGQLAPRDLAAASPRAAAILQRNVYGWFVRIERGRYEITAAGVAALARYDDAGG</sequence>
<dbReference type="EMBL" id="CP113520">
    <property type="protein sequence ID" value="WAJ27485.1"/>
    <property type="molecule type" value="Genomic_DNA"/>
</dbReference>
<evidence type="ECO:0000313" key="1">
    <source>
        <dbReference type="EMBL" id="WAJ27485.1"/>
    </source>
</evidence>
<evidence type="ECO:0000313" key="2">
    <source>
        <dbReference type="Proteomes" id="UP001163223"/>
    </source>
</evidence>
<organism evidence="1 2">
    <name type="scientific">Antarcticirhabdus aurantiaca</name>
    <dbReference type="NCBI Taxonomy" id="2606717"/>
    <lineage>
        <taxon>Bacteria</taxon>
        <taxon>Pseudomonadati</taxon>
        <taxon>Pseudomonadota</taxon>
        <taxon>Alphaproteobacteria</taxon>
        <taxon>Hyphomicrobiales</taxon>
        <taxon>Aurantimonadaceae</taxon>
        <taxon>Antarcticirhabdus</taxon>
    </lineage>
</organism>
<gene>
    <name evidence="1" type="ORF">OXU80_21970</name>
</gene>